<sequence length="347" mass="37936">MNTAIGMLEQELLVPNLFTKEGVDRFKGAKNDTINVTVEGVLPFHDYEWRSGSAGSSTPGARQRVVFDEYAERTIPVTFGGNVYNGVKLTDEQADFDIHQWGKLLRPQVKAIARGLARRAVKTLVDQPYAVTVGNAEKSMRKAIIEARRVMNKFNVPEGNRYMVVGSDFETVLLSDPDLNLASNVGDGQAESALVNATLGNRYGFRFIVDQTIPADSAFAFAQSGFIFASAAPSVPQSVPFGATTSFEGLALRWLRDYDSEYFQDRSIVNCYQGFRSVKDVLVGWDPAKEKEVISTQEHFVRGIKLQLDGKSDYPEVGSELATITGVSAAKVFTPTGPAAETDPANA</sequence>
<gene>
    <name evidence="1" type="ORF">BLA24_25880</name>
</gene>
<keyword evidence="2" id="KW-1185">Reference proteome</keyword>
<reference evidence="1 2" key="1">
    <citation type="journal article" date="2017" name="Biochemistry">
        <title>Identification of the Biosynthetic Pathway for the Antibiotic Bicyclomycin.</title>
        <authorList>
            <person name="Patteson J."/>
            <person name="Cai W."/>
            <person name="Johnson R.A."/>
            <person name="Santa Maria K."/>
            <person name="Li B."/>
        </authorList>
    </citation>
    <scope>NUCLEOTIDE SEQUENCE [LARGE SCALE GENOMIC DNA]</scope>
    <source>
        <strain evidence="1 2">ATCC 21532</strain>
    </source>
</reference>
<proteinExistence type="predicted"/>
<dbReference type="AlphaFoldDB" id="A0A2G1XES9"/>
<dbReference type="Proteomes" id="UP000222531">
    <property type="component" value="Unassembled WGS sequence"/>
</dbReference>
<protein>
    <recommendedName>
        <fullName evidence="3">Phage capsid protein</fullName>
    </recommendedName>
</protein>
<dbReference type="OrthoDB" id="3987726at2"/>
<evidence type="ECO:0008006" key="3">
    <source>
        <dbReference type="Google" id="ProtNLM"/>
    </source>
</evidence>
<name>A0A2G1XES9_STRCJ</name>
<evidence type="ECO:0000313" key="2">
    <source>
        <dbReference type="Proteomes" id="UP000222531"/>
    </source>
</evidence>
<comment type="caution">
    <text evidence="1">The sequence shown here is derived from an EMBL/GenBank/DDBJ whole genome shotgun (WGS) entry which is preliminary data.</text>
</comment>
<dbReference type="EMBL" id="NHZO01000154">
    <property type="protein sequence ID" value="PHQ49738.1"/>
    <property type="molecule type" value="Genomic_DNA"/>
</dbReference>
<accession>A0A2G1XES9</accession>
<evidence type="ECO:0000313" key="1">
    <source>
        <dbReference type="EMBL" id="PHQ49738.1"/>
    </source>
</evidence>
<organism evidence="1 2">
    <name type="scientific">Streptomyces cinnamoneus</name>
    <name type="common">Streptoverticillium cinnamoneum</name>
    <dbReference type="NCBI Taxonomy" id="53446"/>
    <lineage>
        <taxon>Bacteria</taxon>
        <taxon>Bacillati</taxon>
        <taxon>Actinomycetota</taxon>
        <taxon>Actinomycetes</taxon>
        <taxon>Kitasatosporales</taxon>
        <taxon>Streptomycetaceae</taxon>
        <taxon>Streptomyces</taxon>
        <taxon>Streptomyces cinnamoneus group</taxon>
    </lineage>
</organism>